<dbReference type="RefSeq" id="WP_165886850.1">
    <property type="nucleotide sequence ID" value="NZ_SLXK01000007.1"/>
</dbReference>
<organism evidence="3 4">
    <name type="scientific">Scopulibacillus darangshiensis</name>
    <dbReference type="NCBI Taxonomy" id="442528"/>
    <lineage>
        <taxon>Bacteria</taxon>
        <taxon>Bacillati</taxon>
        <taxon>Bacillota</taxon>
        <taxon>Bacilli</taxon>
        <taxon>Bacillales</taxon>
        <taxon>Sporolactobacillaceae</taxon>
        <taxon>Scopulibacillus</taxon>
    </lineage>
</organism>
<accession>A0A4V2SN60</accession>
<reference evidence="3 4" key="1">
    <citation type="submission" date="2019-03" db="EMBL/GenBank/DDBJ databases">
        <title>Genomic Encyclopedia of Type Strains, Phase IV (KMG-IV): sequencing the most valuable type-strain genomes for metagenomic binning, comparative biology and taxonomic classification.</title>
        <authorList>
            <person name="Goeker M."/>
        </authorList>
    </citation>
    <scope>NUCLEOTIDE SEQUENCE [LARGE SCALE GENOMIC DNA]</scope>
    <source>
        <strain evidence="3 4">DSM 19377</strain>
    </source>
</reference>
<dbReference type="PANTHER" id="PTHR36842">
    <property type="entry name" value="PROTEIN TOLB HOMOLOG"/>
    <property type="match status" value="1"/>
</dbReference>
<evidence type="ECO:0000256" key="1">
    <source>
        <dbReference type="SAM" id="Phobius"/>
    </source>
</evidence>
<dbReference type="Gene3D" id="2.120.10.30">
    <property type="entry name" value="TolB, C-terminal domain"/>
    <property type="match status" value="2"/>
</dbReference>
<proteinExistence type="predicted"/>
<feature type="domain" description="Prolow-density lipoprotein receptor-related protein 1-like beta-propeller" evidence="2">
    <location>
        <begin position="56"/>
        <end position="205"/>
    </location>
</feature>
<feature type="transmembrane region" description="Helical" evidence="1">
    <location>
        <begin position="405"/>
        <end position="431"/>
    </location>
</feature>
<dbReference type="EMBL" id="SLXK01000007">
    <property type="protein sequence ID" value="TCP29926.1"/>
    <property type="molecule type" value="Genomic_DNA"/>
</dbReference>
<dbReference type="AlphaFoldDB" id="A0A4V2SN60"/>
<dbReference type="Proteomes" id="UP000295416">
    <property type="component" value="Unassembled WGS sequence"/>
</dbReference>
<keyword evidence="1" id="KW-0472">Membrane</keyword>
<keyword evidence="1" id="KW-1133">Transmembrane helix</keyword>
<dbReference type="InterPro" id="IPR011042">
    <property type="entry name" value="6-blade_b-propeller_TolB-like"/>
</dbReference>
<keyword evidence="1" id="KW-0812">Transmembrane</keyword>
<dbReference type="Pfam" id="PF16472">
    <property type="entry name" value="DUF5050"/>
    <property type="match status" value="1"/>
</dbReference>
<gene>
    <name evidence="3" type="ORF">EV207_10720</name>
</gene>
<comment type="caution">
    <text evidence="3">The sequence shown here is derived from an EMBL/GenBank/DDBJ whole genome shotgun (WGS) entry which is preliminary data.</text>
</comment>
<dbReference type="GO" id="GO:0006508">
    <property type="term" value="P:proteolysis"/>
    <property type="evidence" value="ECO:0007669"/>
    <property type="project" value="InterPro"/>
</dbReference>
<evidence type="ECO:0000259" key="2">
    <source>
        <dbReference type="Pfam" id="PF16472"/>
    </source>
</evidence>
<sequence>MNRNRILLGLLGLSLVLLVGALTYSFVRNDDSYKYFTGLGDSFSISPDDKSIVFSYYQNGKEAIYTAKIDGRDVTKITEPNHHRHHDPKYSPNGGKLLYLSKNNKGVNTLCISNRDGTKPRRLTDKSIHVGDTVFSPSADKIYFTGIPAEDLKRKEGEKKNGVDLYSVSVDGSHMKQLTNDDRFTMDNLSISKDGKVIYFSDFDGNSEKIRSYLLEEGRERGPISPKGLSGDMSAYHSQLSPDGKWWAFTAVSKKAQHSSLFEYDLFLMDTKTGRTKRMTDLNDSVMSPVFFHHGQKIAFLENTNWAAEPAEYRLRTINLESKKLGTIHLDMPAAHESVWFGKLLDRSVNGFTIAVLYIILFALGAVYMHYNHPKRSYLPAIISFVLSISLFIASFIVAGTIDPWMAIGVGIVSAGIFICSIIVFIFTFGFKRVTSALNKKRL</sequence>
<name>A0A4V2SN60_9BACL</name>
<evidence type="ECO:0000313" key="3">
    <source>
        <dbReference type="EMBL" id="TCP29926.1"/>
    </source>
</evidence>
<dbReference type="InterPro" id="IPR032485">
    <property type="entry name" value="LRP1-like_beta_prop"/>
</dbReference>
<feature type="transmembrane region" description="Helical" evidence="1">
    <location>
        <begin position="351"/>
        <end position="371"/>
    </location>
</feature>
<feature type="transmembrane region" description="Helical" evidence="1">
    <location>
        <begin position="378"/>
        <end position="399"/>
    </location>
</feature>
<evidence type="ECO:0000313" key="4">
    <source>
        <dbReference type="Proteomes" id="UP000295416"/>
    </source>
</evidence>
<dbReference type="PANTHER" id="PTHR36842:SF1">
    <property type="entry name" value="PROTEIN TOLB"/>
    <property type="match status" value="1"/>
</dbReference>
<keyword evidence="4" id="KW-1185">Reference proteome</keyword>
<protein>
    <submittedName>
        <fullName evidence="3">Tol biopolymer transport system component</fullName>
    </submittedName>
</protein>
<dbReference type="SUPFAM" id="SSF69304">
    <property type="entry name" value="Tricorn protease N-terminal domain"/>
    <property type="match status" value="1"/>
</dbReference>